<gene>
    <name evidence="2" type="ORF">DAPPUDRAFT_114867</name>
</gene>
<keyword evidence="3" id="KW-1185">Reference proteome</keyword>
<evidence type="ECO:0000313" key="3">
    <source>
        <dbReference type="Proteomes" id="UP000000305"/>
    </source>
</evidence>
<name>E9HJJ1_DAPPU</name>
<feature type="compositionally biased region" description="Polar residues" evidence="1">
    <location>
        <begin position="202"/>
        <end position="211"/>
    </location>
</feature>
<dbReference type="InParanoid" id="E9HJJ1"/>
<dbReference type="KEGG" id="dpx:DAPPUDRAFT_114867"/>
<dbReference type="AlphaFoldDB" id="E9HJJ1"/>
<dbReference type="EMBL" id="GL732662">
    <property type="protein sequence ID" value="EFX68122.1"/>
    <property type="molecule type" value="Genomic_DNA"/>
</dbReference>
<feature type="compositionally biased region" description="Polar residues" evidence="1">
    <location>
        <begin position="239"/>
        <end position="255"/>
    </location>
</feature>
<dbReference type="PhylomeDB" id="E9HJJ1"/>
<accession>E9HJJ1</accession>
<dbReference type="OrthoDB" id="6363363at2759"/>
<evidence type="ECO:0000313" key="2">
    <source>
        <dbReference type="EMBL" id="EFX68122.1"/>
    </source>
</evidence>
<evidence type="ECO:0000256" key="1">
    <source>
        <dbReference type="SAM" id="MobiDB-lite"/>
    </source>
</evidence>
<feature type="compositionally biased region" description="Polar residues" evidence="1">
    <location>
        <begin position="1"/>
        <end position="11"/>
    </location>
</feature>
<feature type="region of interest" description="Disordered" evidence="1">
    <location>
        <begin position="196"/>
        <end position="216"/>
    </location>
</feature>
<feature type="region of interest" description="Disordered" evidence="1">
    <location>
        <begin position="1"/>
        <end position="35"/>
    </location>
</feature>
<feature type="region of interest" description="Disordered" evidence="1">
    <location>
        <begin position="239"/>
        <end position="289"/>
    </location>
</feature>
<feature type="compositionally biased region" description="Basic residues" evidence="1">
    <location>
        <begin position="13"/>
        <end position="27"/>
    </location>
</feature>
<reference evidence="2 3" key="1">
    <citation type="journal article" date="2011" name="Science">
        <title>The ecoresponsive genome of Daphnia pulex.</title>
        <authorList>
            <person name="Colbourne J.K."/>
            <person name="Pfrender M.E."/>
            <person name="Gilbert D."/>
            <person name="Thomas W.K."/>
            <person name="Tucker A."/>
            <person name="Oakley T.H."/>
            <person name="Tokishita S."/>
            <person name="Aerts A."/>
            <person name="Arnold G.J."/>
            <person name="Basu M.K."/>
            <person name="Bauer D.J."/>
            <person name="Caceres C.E."/>
            <person name="Carmel L."/>
            <person name="Casola C."/>
            <person name="Choi J.H."/>
            <person name="Detter J.C."/>
            <person name="Dong Q."/>
            <person name="Dusheyko S."/>
            <person name="Eads B.D."/>
            <person name="Frohlich T."/>
            <person name="Geiler-Samerotte K.A."/>
            <person name="Gerlach D."/>
            <person name="Hatcher P."/>
            <person name="Jogdeo S."/>
            <person name="Krijgsveld J."/>
            <person name="Kriventseva E.V."/>
            <person name="Kultz D."/>
            <person name="Laforsch C."/>
            <person name="Lindquist E."/>
            <person name="Lopez J."/>
            <person name="Manak J.R."/>
            <person name="Muller J."/>
            <person name="Pangilinan J."/>
            <person name="Patwardhan R.P."/>
            <person name="Pitluck S."/>
            <person name="Pritham E.J."/>
            <person name="Rechtsteiner A."/>
            <person name="Rho M."/>
            <person name="Rogozin I.B."/>
            <person name="Sakarya O."/>
            <person name="Salamov A."/>
            <person name="Schaack S."/>
            <person name="Shapiro H."/>
            <person name="Shiga Y."/>
            <person name="Skalitzky C."/>
            <person name="Smith Z."/>
            <person name="Souvorov A."/>
            <person name="Sung W."/>
            <person name="Tang Z."/>
            <person name="Tsuchiya D."/>
            <person name="Tu H."/>
            <person name="Vos H."/>
            <person name="Wang M."/>
            <person name="Wolf Y.I."/>
            <person name="Yamagata H."/>
            <person name="Yamada T."/>
            <person name="Ye Y."/>
            <person name="Shaw J.R."/>
            <person name="Andrews J."/>
            <person name="Crease T.J."/>
            <person name="Tang H."/>
            <person name="Lucas S.M."/>
            <person name="Robertson H.M."/>
            <person name="Bork P."/>
            <person name="Koonin E.V."/>
            <person name="Zdobnov E.M."/>
            <person name="Grigoriev I.V."/>
            <person name="Lynch M."/>
            <person name="Boore J.L."/>
        </authorList>
    </citation>
    <scope>NUCLEOTIDE SEQUENCE [LARGE SCALE GENOMIC DNA]</scope>
</reference>
<dbReference type="Proteomes" id="UP000000305">
    <property type="component" value="Unassembled WGS sequence"/>
</dbReference>
<dbReference type="HOGENOM" id="CLU_748557_0_0_1"/>
<organism evidence="2 3">
    <name type="scientific">Daphnia pulex</name>
    <name type="common">Water flea</name>
    <dbReference type="NCBI Taxonomy" id="6669"/>
    <lineage>
        <taxon>Eukaryota</taxon>
        <taxon>Metazoa</taxon>
        <taxon>Ecdysozoa</taxon>
        <taxon>Arthropoda</taxon>
        <taxon>Crustacea</taxon>
        <taxon>Branchiopoda</taxon>
        <taxon>Diplostraca</taxon>
        <taxon>Cladocera</taxon>
        <taxon>Anomopoda</taxon>
        <taxon>Daphniidae</taxon>
        <taxon>Daphnia</taxon>
    </lineage>
</organism>
<sequence>MSSLDRGSSHSVGWRRSRFSRMTRRNNSHISPRSNSLLHARHLGIHRRKPSLLNRIFHGRTLQNQMRSLSTHHLTSESSVPVNLETGQRSGDQSLHPLMERLESHFGLQRQTMGILAQLNEAAVANGIGTTTDSFTAAGESLIDGGGASTASFSDSSVSSRGGPWASNVLHSIRHWRARRDAFERARSFESRCDGRVRRNGSESWRQSSPIRSPRGVEQRMRLLWREYLSQVVNVQLNNMGDDGGSSNAPSSQQPGAPDSGGDNNDQKRTPLSSLAFDHGGKLRNVPPPWRVFPRVGHVMGGGTGATGIAFGGAEQGPGQQRWTLRRNAESQVSLSAHLTYRIQAWDFLRQKRMHSRHPRSLRQHCHSRK</sequence>
<protein>
    <submittedName>
        <fullName evidence="2">Uncharacterized protein</fullName>
    </submittedName>
</protein>
<proteinExistence type="predicted"/>